<protein>
    <submittedName>
        <fullName evidence="1">Uncharacterized protein</fullName>
    </submittedName>
</protein>
<dbReference type="Proteomes" id="UP000306918">
    <property type="component" value="Unassembled WGS sequence"/>
</dbReference>
<reference evidence="1 2" key="1">
    <citation type="submission" date="2019-04" db="EMBL/GenBank/DDBJ databases">
        <title>Niastella caeni sp. nov., isolated from activated sludge.</title>
        <authorList>
            <person name="Sheng M."/>
        </authorList>
    </citation>
    <scope>NUCLEOTIDE SEQUENCE [LARGE SCALE GENOMIC DNA]</scope>
    <source>
        <strain evidence="1 2">HX-2-15</strain>
    </source>
</reference>
<comment type="caution">
    <text evidence="1">The sequence shown here is derived from an EMBL/GenBank/DDBJ whole genome shotgun (WGS) entry which is preliminary data.</text>
</comment>
<evidence type="ECO:0000313" key="1">
    <source>
        <dbReference type="EMBL" id="THU34924.1"/>
    </source>
</evidence>
<name>A0A4S8HMA5_9BACT</name>
<gene>
    <name evidence="1" type="ORF">FAM09_23315</name>
</gene>
<accession>A0A4S8HMA5</accession>
<keyword evidence="2" id="KW-1185">Reference proteome</keyword>
<sequence>MTYTAPAIHARISMFQFFIYIDIGTAYRFNGPLLYKTPADTEYNSVPFPYKGSLFNAGMGYYLKHFFLNKGSYSLSLGVEYSRLFVRDISVSRLADIDNNGQSLVVRKYEGNGGEIRPAINLDRYCWIMNKQFAFQLSYSYPVHRFTIDNVSNYERNYYFYTSGGHSLTLRLGYNFAPSVKYNPTKMAKL</sequence>
<dbReference type="AlphaFoldDB" id="A0A4S8HMA5"/>
<dbReference type="RefSeq" id="WP_136579567.1">
    <property type="nucleotide sequence ID" value="NZ_STFF01000007.1"/>
</dbReference>
<organism evidence="1 2">
    <name type="scientific">Niastella caeni</name>
    <dbReference type="NCBI Taxonomy" id="2569763"/>
    <lineage>
        <taxon>Bacteria</taxon>
        <taxon>Pseudomonadati</taxon>
        <taxon>Bacteroidota</taxon>
        <taxon>Chitinophagia</taxon>
        <taxon>Chitinophagales</taxon>
        <taxon>Chitinophagaceae</taxon>
        <taxon>Niastella</taxon>
    </lineage>
</organism>
<proteinExistence type="predicted"/>
<dbReference type="EMBL" id="STFF01000007">
    <property type="protein sequence ID" value="THU34924.1"/>
    <property type="molecule type" value="Genomic_DNA"/>
</dbReference>
<evidence type="ECO:0000313" key="2">
    <source>
        <dbReference type="Proteomes" id="UP000306918"/>
    </source>
</evidence>